<gene>
    <name evidence="2" type="ORF">SLS60_004077</name>
</gene>
<comment type="caution">
    <text evidence="2">The sequence shown here is derived from an EMBL/GenBank/DDBJ whole genome shotgun (WGS) entry which is preliminary data.</text>
</comment>
<feature type="compositionally biased region" description="Basic and acidic residues" evidence="1">
    <location>
        <begin position="115"/>
        <end position="142"/>
    </location>
</feature>
<evidence type="ECO:0000256" key="1">
    <source>
        <dbReference type="SAM" id="MobiDB-lite"/>
    </source>
</evidence>
<protein>
    <submittedName>
        <fullName evidence="2">Uncharacterized protein</fullName>
    </submittedName>
</protein>
<reference evidence="2 3" key="1">
    <citation type="submission" date="2024-02" db="EMBL/GenBank/DDBJ databases">
        <title>De novo assembly and annotation of 12 fungi associated with fruit tree decline syndrome in Ontario, Canada.</title>
        <authorList>
            <person name="Sulman M."/>
            <person name="Ellouze W."/>
            <person name="Ilyukhin E."/>
        </authorList>
    </citation>
    <scope>NUCLEOTIDE SEQUENCE [LARGE SCALE GENOMIC DNA]</scope>
    <source>
        <strain evidence="2 3">M42-189</strain>
    </source>
</reference>
<feature type="compositionally biased region" description="Basic and acidic residues" evidence="1">
    <location>
        <begin position="7"/>
        <end position="30"/>
    </location>
</feature>
<keyword evidence="3" id="KW-1185">Reference proteome</keyword>
<evidence type="ECO:0000313" key="3">
    <source>
        <dbReference type="Proteomes" id="UP001521785"/>
    </source>
</evidence>
<accession>A0ABR3RQF8</accession>
<name>A0ABR3RQF8_9PLEO</name>
<organism evidence="2 3">
    <name type="scientific">Paraconiothyrium brasiliense</name>
    <dbReference type="NCBI Taxonomy" id="300254"/>
    <lineage>
        <taxon>Eukaryota</taxon>
        <taxon>Fungi</taxon>
        <taxon>Dikarya</taxon>
        <taxon>Ascomycota</taxon>
        <taxon>Pezizomycotina</taxon>
        <taxon>Dothideomycetes</taxon>
        <taxon>Pleosporomycetidae</taxon>
        <taxon>Pleosporales</taxon>
        <taxon>Massarineae</taxon>
        <taxon>Didymosphaeriaceae</taxon>
        <taxon>Paraconiothyrium</taxon>
    </lineage>
</organism>
<feature type="region of interest" description="Disordered" evidence="1">
    <location>
        <begin position="1"/>
        <end position="167"/>
    </location>
</feature>
<dbReference type="EMBL" id="JAKJXO020000004">
    <property type="protein sequence ID" value="KAL1606670.1"/>
    <property type="molecule type" value="Genomic_DNA"/>
</dbReference>
<proteinExistence type="predicted"/>
<dbReference type="Proteomes" id="UP001521785">
    <property type="component" value="Unassembled WGS sequence"/>
</dbReference>
<evidence type="ECO:0000313" key="2">
    <source>
        <dbReference type="EMBL" id="KAL1606670.1"/>
    </source>
</evidence>
<sequence length="167" mass="18374">MPSSKGKPTDPKLREKVKEEIQNEPNKDGGGKGQWSAWKVEYEKRGGDYGNEPGTKNEPKKGTPQPKSSGKKQKEEKKAGKEHDSPSPDDNEEKREEKQEEKPKANTAKKASPAEGKKSGGRPKKEGGGKKKAEKRPIEGTRKSARVAGKRTSVEDEEGGEKKKAKR</sequence>
<feature type="compositionally biased region" description="Basic and acidic residues" evidence="1">
    <location>
        <begin position="72"/>
        <end position="104"/>
    </location>
</feature>